<evidence type="ECO:0000256" key="1">
    <source>
        <dbReference type="SAM" id="Phobius"/>
    </source>
</evidence>
<dbReference type="PANTHER" id="PTHR35394:SF5">
    <property type="entry name" value="DUF3176 DOMAIN-CONTAINING PROTEIN"/>
    <property type="match status" value="1"/>
</dbReference>
<evidence type="ECO:0000313" key="2">
    <source>
        <dbReference type="EMBL" id="KAJ4198413.1"/>
    </source>
</evidence>
<dbReference type="EMBL" id="JAOQAV010000001">
    <property type="protein sequence ID" value="KAJ4198413.1"/>
    <property type="molecule type" value="Genomic_DNA"/>
</dbReference>
<keyword evidence="1" id="KW-0472">Membrane</keyword>
<comment type="caution">
    <text evidence="2">The sequence shown here is derived from an EMBL/GenBank/DDBJ whole genome shotgun (WGS) entry which is preliminary data.</text>
</comment>
<feature type="transmembrane region" description="Helical" evidence="1">
    <location>
        <begin position="145"/>
        <end position="166"/>
    </location>
</feature>
<dbReference type="PANTHER" id="PTHR35394">
    <property type="entry name" value="DUF3176 DOMAIN-CONTAINING PROTEIN"/>
    <property type="match status" value="1"/>
</dbReference>
<gene>
    <name evidence="2" type="ORF">NW755_001100</name>
</gene>
<accession>A0A9W8RJ01</accession>
<dbReference type="Proteomes" id="UP001152087">
    <property type="component" value="Unassembled WGS sequence"/>
</dbReference>
<keyword evidence="1" id="KW-1133">Transmembrane helix</keyword>
<protein>
    <submittedName>
        <fullName evidence="2">Uncharacterized protein</fullName>
    </submittedName>
</protein>
<organism evidence="2 3">
    <name type="scientific">Fusarium falciforme</name>
    <dbReference type="NCBI Taxonomy" id="195108"/>
    <lineage>
        <taxon>Eukaryota</taxon>
        <taxon>Fungi</taxon>
        <taxon>Dikarya</taxon>
        <taxon>Ascomycota</taxon>
        <taxon>Pezizomycotina</taxon>
        <taxon>Sordariomycetes</taxon>
        <taxon>Hypocreomycetidae</taxon>
        <taxon>Hypocreales</taxon>
        <taxon>Nectriaceae</taxon>
        <taxon>Fusarium</taxon>
        <taxon>Fusarium solani species complex</taxon>
    </lineage>
</organism>
<sequence>MYKGVSADPSGPDSGSVDDKLLQFASNEFEGGRWFLKFTTPDGQENYTITRDLEEYLPMYLGQVLSVELEQQMAHGVASRPDLSRALKSPGFLSTETDVEKLMNNLADTLTNQLRTNDNGDNRNATTVNGTAFINEPVIMVRWEWFILPLMEVFFTVVLLFWVIVINRDGPLLKTSIMAYLIYPLRGWREEEMSVAGRQTKEKLGRLAEVMRGRMGESGGGYAIFKQD</sequence>
<keyword evidence="1" id="KW-0812">Transmembrane</keyword>
<proteinExistence type="predicted"/>
<evidence type="ECO:0000313" key="3">
    <source>
        <dbReference type="Proteomes" id="UP001152087"/>
    </source>
</evidence>
<name>A0A9W8RJ01_9HYPO</name>
<dbReference type="AlphaFoldDB" id="A0A9W8RJ01"/>
<reference evidence="2" key="1">
    <citation type="submission" date="2022-09" db="EMBL/GenBank/DDBJ databases">
        <title>Fusarium specimens isolated from Avocado Roots.</title>
        <authorList>
            <person name="Stajich J."/>
            <person name="Roper C."/>
            <person name="Heimlech-Rivalta G."/>
        </authorList>
    </citation>
    <scope>NUCLEOTIDE SEQUENCE</scope>
    <source>
        <strain evidence="2">A02</strain>
    </source>
</reference>
<keyword evidence="3" id="KW-1185">Reference proteome</keyword>